<keyword evidence="3" id="KW-0633">Potassium transport</keyword>
<keyword evidence="10 12" id="KW-0472">Membrane</keyword>
<dbReference type="Gene3D" id="3.30.710.10">
    <property type="entry name" value="Potassium Channel Kv1.1, Chain A"/>
    <property type="match status" value="1"/>
</dbReference>
<dbReference type="PANTHER" id="PTHR11537:SF254">
    <property type="entry name" value="POTASSIUM VOLTAGE-GATED CHANNEL PROTEIN SHAB"/>
    <property type="match status" value="1"/>
</dbReference>
<feature type="domain" description="Ion transport" evidence="13">
    <location>
        <begin position="148"/>
        <end position="382"/>
    </location>
</feature>
<evidence type="ECO:0000256" key="6">
    <source>
        <dbReference type="ARBA" id="ARBA00022882"/>
    </source>
</evidence>
<dbReference type="SUPFAM" id="SSF54695">
    <property type="entry name" value="POZ domain"/>
    <property type="match status" value="1"/>
</dbReference>
<dbReference type="EMBL" id="CAJNOH010000091">
    <property type="protein sequence ID" value="CAF0859843.1"/>
    <property type="molecule type" value="Genomic_DNA"/>
</dbReference>
<dbReference type="Proteomes" id="UP000663854">
    <property type="component" value="Unassembled WGS sequence"/>
</dbReference>
<dbReference type="InterPro" id="IPR027359">
    <property type="entry name" value="Volt_channel_dom_sf"/>
</dbReference>
<dbReference type="InterPro" id="IPR011333">
    <property type="entry name" value="SKP1/BTB/POZ_sf"/>
</dbReference>
<evidence type="ECO:0000256" key="8">
    <source>
        <dbReference type="ARBA" id="ARBA00022989"/>
    </source>
</evidence>
<dbReference type="InterPro" id="IPR003131">
    <property type="entry name" value="T1-type_BTB"/>
</dbReference>
<feature type="transmembrane region" description="Helical" evidence="12">
    <location>
        <begin position="206"/>
        <end position="226"/>
    </location>
</feature>
<dbReference type="AlphaFoldDB" id="A0A813WE18"/>
<accession>A0A813WE18</accession>
<feature type="domain" description="Potassium channel tetramerisation-type BTB" evidence="14">
    <location>
        <begin position="25"/>
        <end position="110"/>
    </location>
</feature>
<evidence type="ECO:0000256" key="1">
    <source>
        <dbReference type="ARBA" id="ARBA00004141"/>
    </source>
</evidence>
<feature type="transmembrane region" description="Helical" evidence="12">
    <location>
        <begin position="238"/>
        <end position="258"/>
    </location>
</feature>
<evidence type="ECO:0000259" key="14">
    <source>
        <dbReference type="Pfam" id="PF02214"/>
    </source>
</evidence>
<reference evidence="15" key="1">
    <citation type="submission" date="2021-02" db="EMBL/GenBank/DDBJ databases">
        <authorList>
            <person name="Nowell W R."/>
        </authorList>
    </citation>
    <scope>NUCLEOTIDE SEQUENCE</scope>
</reference>
<keyword evidence="8 12" id="KW-1133">Transmembrane helix</keyword>
<evidence type="ECO:0000256" key="11">
    <source>
        <dbReference type="ARBA" id="ARBA00023303"/>
    </source>
</evidence>
<dbReference type="Gene3D" id="1.10.287.70">
    <property type="match status" value="1"/>
</dbReference>
<evidence type="ECO:0000256" key="12">
    <source>
        <dbReference type="SAM" id="Phobius"/>
    </source>
</evidence>
<dbReference type="Pfam" id="PF02214">
    <property type="entry name" value="BTB_2"/>
    <property type="match status" value="1"/>
</dbReference>
<dbReference type="InterPro" id="IPR003968">
    <property type="entry name" value="K_chnl_volt-dep_Kv"/>
</dbReference>
<keyword evidence="2" id="KW-0813">Transport</keyword>
<keyword evidence="6" id="KW-0851">Voltage-gated channel</keyword>
<evidence type="ECO:0000313" key="15">
    <source>
        <dbReference type="EMBL" id="CAF0859843.1"/>
    </source>
</evidence>
<dbReference type="InterPro" id="IPR028325">
    <property type="entry name" value="VG_K_chnl"/>
</dbReference>
<gene>
    <name evidence="15" type="ORF">PYM288_LOCUS7501</name>
</gene>
<dbReference type="GO" id="GO:0001508">
    <property type="term" value="P:action potential"/>
    <property type="evidence" value="ECO:0007669"/>
    <property type="project" value="TreeGrafter"/>
</dbReference>
<dbReference type="PRINTS" id="PR01491">
    <property type="entry name" value="KVCHANNEL"/>
</dbReference>
<feature type="transmembrane region" description="Helical" evidence="12">
    <location>
        <begin position="295"/>
        <end position="316"/>
    </location>
</feature>
<dbReference type="Gene3D" id="1.20.120.350">
    <property type="entry name" value="Voltage-gated potassium channels. Chain C"/>
    <property type="match status" value="1"/>
</dbReference>
<dbReference type="GO" id="GO:0008076">
    <property type="term" value="C:voltage-gated potassium channel complex"/>
    <property type="evidence" value="ECO:0007669"/>
    <property type="project" value="InterPro"/>
</dbReference>
<proteinExistence type="predicted"/>
<dbReference type="Pfam" id="PF00520">
    <property type="entry name" value="Ion_trans"/>
    <property type="match status" value="1"/>
</dbReference>
<evidence type="ECO:0000256" key="2">
    <source>
        <dbReference type="ARBA" id="ARBA00022448"/>
    </source>
</evidence>
<organism evidence="15 16">
    <name type="scientific">Rotaria sordida</name>
    <dbReference type="NCBI Taxonomy" id="392033"/>
    <lineage>
        <taxon>Eukaryota</taxon>
        <taxon>Metazoa</taxon>
        <taxon>Spiralia</taxon>
        <taxon>Gnathifera</taxon>
        <taxon>Rotifera</taxon>
        <taxon>Eurotatoria</taxon>
        <taxon>Bdelloidea</taxon>
        <taxon>Philodinida</taxon>
        <taxon>Philodinidae</taxon>
        <taxon>Rotaria</taxon>
    </lineage>
</organism>
<evidence type="ECO:0000259" key="13">
    <source>
        <dbReference type="Pfam" id="PF00520"/>
    </source>
</evidence>
<dbReference type="GO" id="GO:0051260">
    <property type="term" value="P:protein homooligomerization"/>
    <property type="evidence" value="ECO:0007669"/>
    <property type="project" value="InterPro"/>
</dbReference>
<evidence type="ECO:0000256" key="5">
    <source>
        <dbReference type="ARBA" id="ARBA00022826"/>
    </source>
</evidence>
<dbReference type="PANTHER" id="PTHR11537">
    <property type="entry name" value="VOLTAGE-GATED POTASSIUM CHANNEL"/>
    <property type="match status" value="1"/>
</dbReference>
<sequence>MSTTSEISNLVEEINLKPQLVSFLVNGVLFELNEELIQKRASNSILAREDRRAQFYDIDKNVYVFDQPSDVFEVLVYFISTGLLSRPTNINNLKLYSLLSFFEMDKTVINTFKKMEHLVFEINWEKTQCSTNSWLYTFFALPFTSRAKLINIFFFAMTMISYGNLCFEYTFALPLFQLIPSPTDNTTMILTIIGLDFNPSIEYLSYLPEIIYLIILLMEFFIRFIYVSNKLKYFSNYLTIIDLLSILSCIIYLCSIIKIKENNIIIRLIICFRLIRILKLTRYSMYIRQYIQTIFYYYDISILFFIIFICLCIFFGNLTYGISLIDHHRIHLTPLDSLYYSYETILTIGFGEHIPSTPYLTWIIITSILFGTICLSLPVPFLAIYNFNLDHYEQEKIMLN</sequence>
<keyword evidence="9" id="KW-0406">Ion transport</keyword>
<dbReference type="GO" id="GO:0005249">
    <property type="term" value="F:voltage-gated potassium channel activity"/>
    <property type="evidence" value="ECO:0007669"/>
    <property type="project" value="InterPro"/>
</dbReference>
<comment type="subcellular location">
    <subcellularLocation>
        <location evidence="1">Membrane</location>
        <topology evidence="1">Multi-pass membrane protein</topology>
    </subcellularLocation>
</comment>
<dbReference type="SUPFAM" id="SSF81324">
    <property type="entry name" value="Voltage-gated potassium channels"/>
    <property type="match status" value="1"/>
</dbReference>
<comment type="caution">
    <text evidence="15">The sequence shown here is derived from an EMBL/GenBank/DDBJ whole genome shotgun (WGS) entry which is preliminary data.</text>
</comment>
<keyword evidence="7" id="KW-0630">Potassium</keyword>
<evidence type="ECO:0000256" key="10">
    <source>
        <dbReference type="ARBA" id="ARBA00023136"/>
    </source>
</evidence>
<keyword evidence="4 12" id="KW-0812">Transmembrane</keyword>
<evidence type="ECO:0000256" key="3">
    <source>
        <dbReference type="ARBA" id="ARBA00022538"/>
    </source>
</evidence>
<dbReference type="InterPro" id="IPR005821">
    <property type="entry name" value="Ion_trans_dom"/>
</dbReference>
<keyword evidence="11" id="KW-0407">Ion channel</keyword>
<feature type="transmembrane region" description="Helical" evidence="12">
    <location>
        <begin position="264"/>
        <end position="283"/>
    </location>
</feature>
<feature type="transmembrane region" description="Helical" evidence="12">
    <location>
        <begin position="149"/>
        <end position="172"/>
    </location>
</feature>
<protein>
    <recommendedName>
        <fullName evidence="17">Potassium channel</fullName>
    </recommendedName>
</protein>
<evidence type="ECO:0000256" key="4">
    <source>
        <dbReference type="ARBA" id="ARBA00022692"/>
    </source>
</evidence>
<evidence type="ECO:0000256" key="9">
    <source>
        <dbReference type="ARBA" id="ARBA00023065"/>
    </source>
</evidence>
<name>A0A813WE18_9BILA</name>
<evidence type="ECO:0000256" key="7">
    <source>
        <dbReference type="ARBA" id="ARBA00022958"/>
    </source>
</evidence>
<evidence type="ECO:0008006" key="17">
    <source>
        <dbReference type="Google" id="ProtNLM"/>
    </source>
</evidence>
<keyword evidence="5" id="KW-0631">Potassium channel</keyword>
<feature type="transmembrane region" description="Helical" evidence="12">
    <location>
        <begin position="359"/>
        <end position="387"/>
    </location>
</feature>
<evidence type="ECO:0000313" key="16">
    <source>
        <dbReference type="Proteomes" id="UP000663854"/>
    </source>
</evidence>
<dbReference type="PRINTS" id="PR00169">
    <property type="entry name" value="KCHANNEL"/>
</dbReference>